<accession>A0ABR8QAS7</accession>
<gene>
    <name evidence="1" type="ORF">H9657_04520</name>
</gene>
<evidence type="ECO:0000313" key="2">
    <source>
        <dbReference type="Proteomes" id="UP000604241"/>
    </source>
</evidence>
<evidence type="ECO:0000313" key="1">
    <source>
        <dbReference type="EMBL" id="MBD7917543.1"/>
    </source>
</evidence>
<protein>
    <submittedName>
        <fullName evidence="1">Uncharacterized protein</fullName>
    </submittedName>
</protein>
<dbReference type="Proteomes" id="UP000604241">
    <property type="component" value="Unassembled WGS sequence"/>
</dbReference>
<dbReference type="EMBL" id="JACSQV010000002">
    <property type="protein sequence ID" value="MBD7917543.1"/>
    <property type="molecule type" value="Genomic_DNA"/>
</dbReference>
<reference evidence="1 2" key="1">
    <citation type="submission" date="2020-08" db="EMBL/GenBank/DDBJ databases">
        <title>A Genomic Blueprint of the Chicken Gut Microbiome.</title>
        <authorList>
            <person name="Gilroy R."/>
            <person name="Ravi A."/>
            <person name="Getino M."/>
            <person name="Pursley I."/>
            <person name="Horton D.L."/>
            <person name="Alikhan N.-F."/>
            <person name="Baker D."/>
            <person name="Gharbi K."/>
            <person name="Hall N."/>
            <person name="Watson M."/>
            <person name="Adriaenssens E.M."/>
            <person name="Foster-Nyarko E."/>
            <person name="Jarju S."/>
            <person name="Secka A."/>
            <person name="Antonio M."/>
            <person name="Oren A."/>
            <person name="Chaudhuri R."/>
            <person name="La Ragione R.M."/>
            <person name="Hildebrand F."/>
            <person name="Pallen M.J."/>
        </authorList>
    </citation>
    <scope>NUCLEOTIDE SEQUENCE [LARGE SCALE GENOMIC DNA]</scope>
    <source>
        <strain evidence="1 2">Sa3CUA2</strain>
    </source>
</reference>
<keyword evidence="2" id="KW-1185">Reference proteome</keyword>
<proteinExistence type="predicted"/>
<dbReference type="RefSeq" id="WP_191780690.1">
    <property type="nucleotide sequence ID" value="NZ_JACSQV010000002.1"/>
</dbReference>
<comment type="caution">
    <text evidence="1">The sequence shown here is derived from an EMBL/GenBank/DDBJ whole genome shotgun (WGS) entry which is preliminary data.</text>
</comment>
<organism evidence="1 2">
    <name type="scientific">Cellulomonas avistercoris</name>
    <dbReference type="NCBI Taxonomy" id="2762242"/>
    <lineage>
        <taxon>Bacteria</taxon>
        <taxon>Bacillati</taxon>
        <taxon>Actinomycetota</taxon>
        <taxon>Actinomycetes</taxon>
        <taxon>Micrococcales</taxon>
        <taxon>Cellulomonadaceae</taxon>
        <taxon>Cellulomonas</taxon>
    </lineage>
</organism>
<sequence>MSSIMIEPGTMLPAPPLSTRPAPRYAGLGFAEVKPHNVRGILAGLASIQKHRLAAAQPYTQAFLLTYRHQPGDPAPRAVVPYLLVPGARTTAPARPKDKNVVGWLGTLGDWYALSPAPLPLPAHPEPRWGTDVGPVVRGSMVEPLVRYAFFRFSDYRRAKEDITLRKQPHQPGADVAWKEMAEYLYELASELGSVG</sequence>
<name>A0ABR8QAS7_9CELL</name>